<dbReference type="EMBL" id="SSOP01000030">
    <property type="protein sequence ID" value="KAB5593785.1"/>
    <property type="molecule type" value="Genomic_DNA"/>
</dbReference>
<feature type="compositionally biased region" description="Basic residues" evidence="1">
    <location>
        <begin position="1658"/>
        <end position="1668"/>
    </location>
</feature>
<feature type="compositionally biased region" description="Basic and acidic residues" evidence="1">
    <location>
        <begin position="441"/>
        <end position="450"/>
    </location>
</feature>
<feature type="compositionally biased region" description="Low complexity" evidence="1">
    <location>
        <begin position="1367"/>
        <end position="1385"/>
    </location>
</feature>
<dbReference type="Proteomes" id="UP000383932">
    <property type="component" value="Unassembled WGS sequence"/>
</dbReference>
<feature type="compositionally biased region" description="Basic and acidic residues" evidence="1">
    <location>
        <begin position="1386"/>
        <end position="1402"/>
    </location>
</feature>
<dbReference type="OrthoDB" id="2804229at2759"/>
<feature type="compositionally biased region" description="Acidic residues" evidence="1">
    <location>
        <begin position="701"/>
        <end position="720"/>
    </location>
</feature>
<feature type="region of interest" description="Disordered" evidence="1">
    <location>
        <begin position="41"/>
        <end position="385"/>
    </location>
</feature>
<feature type="region of interest" description="Disordered" evidence="1">
    <location>
        <begin position="398"/>
        <end position="482"/>
    </location>
</feature>
<feature type="compositionally biased region" description="Polar residues" evidence="1">
    <location>
        <begin position="355"/>
        <end position="364"/>
    </location>
</feature>
<feature type="region of interest" description="Disordered" evidence="1">
    <location>
        <begin position="1122"/>
        <end position="1276"/>
    </location>
</feature>
<keyword evidence="3" id="KW-1185">Reference proteome</keyword>
<feature type="compositionally biased region" description="Basic residues" evidence="1">
    <location>
        <begin position="1408"/>
        <end position="1417"/>
    </location>
</feature>
<feature type="compositionally biased region" description="Polar residues" evidence="1">
    <location>
        <begin position="121"/>
        <end position="130"/>
    </location>
</feature>
<feature type="region of interest" description="Disordered" evidence="1">
    <location>
        <begin position="1637"/>
        <end position="1668"/>
    </location>
</feature>
<organism evidence="2 3">
    <name type="scientific">Ceratobasidium theobromae</name>
    <dbReference type="NCBI Taxonomy" id="1582974"/>
    <lineage>
        <taxon>Eukaryota</taxon>
        <taxon>Fungi</taxon>
        <taxon>Dikarya</taxon>
        <taxon>Basidiomycota</taxon>
        <taxon>Agaricomycotina</taxon>
        <taxon>Agaricomycetes</taxon>
        <taxon>Cantharellales</taxon>
        <taxon>Ceratobasidiaceae</taxon>
        <taxon>Ceratobasidium</taxon>
    </lineage>
</organism>
<name>A0A5N5QPT5_9AGAM</name>
<feature type="compositionally biased region" description="Basic and acidic residues" evidence="1">
    <location>
        <begin position="1637"/>
        <end position="1650"/>
    </location>
</feature>
<feature type="compositionally biased region" description="Polar residues" evidence="1">
    <location>
        <begin position="672"/>
        <end position="686"/>
    </location>
</feature>
<feature type="compositionally biased region" description="Low complexity" evidence="1">
    <location>
        <begin position="1220"/>
        <end position="1231"/>
    </location>
</feature>
<accession>A0A5N5QPT5</accession>
<feature type="compositionally biased region" description="Polar residues" evidence="1">
    <location>
        <begin position="1575"/>
        <end position="1593"/>
    </location>
</feature>
<feature type="region of interest" description="Disordered" evidence="1">
    <location>
        <begin position="701"/>
        <end position="725"/>
    </location>
</feature>
<feature type="region of interest" description="Disordered" evidence="1">
    <location>
        <begin position="997"/>
        <end position="1030"/>
    </location>
</feature>
<feature type="compositionally biased region" description="Polar residues" evidence="1">
    <location>
        <begin position="1132"/>
        <end position="1146"/>
    </location>
</feature>
<sequence>MSGNSPSIHKSRPPVINPFDKLSQKQFDSYVSSIQAKIKVALEPPSPEPHHVSRTFAEISRSTIASPAPSPAPLSKHLSQDTRSSSRVAHTPIGAGTPNEPYELSDDEGDGDDEIDRPASETRQAGSRSASEAPEYDEQQPLSAIQEGSDEPEEDEAESDEPQHSADDEVNDSYFSYMGAWGHQAGEELLEADKVEEEDEDVFIGKGKGRHPAEGPGLAGLLNGSSAHRASGAPDSPERSGVSLHSPDNSFEAGVARMPTLGTTSTPFVSRFVKRRSVQADQESEDEDDTGSPPWENEKSMPAPIAERSEEDEDSGETSGDEPRSAGAGQHNAIEVLDCDEETGSNRKLERMDASSRSTPNATGNIYADLPGGINESEIDELQFDDSTAFSRHAYEPDSLLDDSIDEHGTSGFPSRAGIRRAPSSSLFSGSSPPITRGHSQSRETERLDDSADTVQAQDRSIEEPAQASTAREEVELDQPSIQQSMDYSDFIGEKSLLANQTDTSLTRTQAEANFLEVTVYELENGSRYYDHDGLRHFINPEGEVYEACPIPPPRPTVQRPPDLSMIEEVSEYDMTRRMTEQDGEEMPDRFDFLKGLGDTFSSVGAPILRYPDEDTSNSTFNMDDIPQRPGAAMGFRGREASRESVSVFLSDSAVIADDSRTESDTGRSPGRNYSLTGTLEESMTGRNADDLISDVDELANEGADGDSIDSILDDDEEDSQDKSGMSALVDREEAATPVPLPSNPSGEGELGVQELFELDEKGVADALAAVAQLAETSPFQGMDTENEASNDTVNPLDDPKFDNYDDVGNLIDVVTGMSAAEEDILARSFSMADALESATVPLGELHDIAEMAVPESNFGQEAMVESNVLNEIAQNLYQDSVSLNVPEKLASEVLAEVFEGVDPIVLPSGPGTGATTPSEFVMREAEPTAYIEEVEVHSRSPTPRPSGTASTENQGPSPRRTPPTPTLSAGRSLTAPEPSVATSISGLYPNISIYEGSPASSTHRDDIARTIPPEVDPTQLPDPSLPPAPTHLSMPTVPSDIPDSSGAHREISPSVMVEPPTPYTRSDDGAAEAGSQDAKLKLDDVETTLNGQLAVQPTDAAPVSDQYEEVDVDGLLEQVAGSAENSRNEAESNLESGQTSESRVTPSPPERIQRSDKRKRLLDEAQSLTNKERTSPQSKSLGNNLVKSPLSDSVPLPRSPVARNYQSLIKRIPTSGPLSTASESSSGRKTSGSDHGGPAPWPLRHRTHHHRRPSSSPEVSKSGTSGAGSPMTRSNCRYHKISIPVDDDGDVRVEFIVPRCALGNQETMEEHGIEDCGLSTPSEEHTMVMNLGDLDPTLTNKLMVLVGASLLNEGVCGYIEKPTVPKASRSALARSKSLKSSLRKASTDSKTDSPGTDKEGRSSSPRTKPKPRSRASIRHDDRPYKPPADESESDESTGGEPIRKRSKRRVTGAATSSVKFPTLGPESPQKPADSLTAHSTGAYVPISKRMKRARRPADAQPYKPDPKDQESSTDPESGRSPRKRTKRQNSATTRRTGSKGPKQDRKQTSEEEIDPFKPKHELKRLLSPPVTNKAEAQSSISTMLPDSQPSNAEQKDLERHISLGDEPGEVVDEAGEPVEQDNLEPKPAQVAIHVDRNTHTELGKNDSKGTENPSGTKGKRGWRFLRF</sequence>
<feature type="region of interest" description="Disordered" evidence="1">
    <location>
        <begin position="1"/>
        <end position="20"/>
    </location>
</feature>
<evidence type="ECO:0000313" key="2">
    <source>
        <dbReference type="EMBL" id="KAB5593785.1"/>
    </source>
</evidence>
<feature type="compositionally biased region" description="Acidic residues" evidence="1">
    <location>
        <begin position="103"/>
        <end position="115"/>
    </location>
</feature>
<feature type="region of interest" description="Disordered" evidence="1">
    <location>
        <begin position="1042"/>
        <end position="1077"/>
    </location>
</feature>
<reference evidence="2 3" key="1">
    <citation type="journal article" date="2019" name="Fungal Biol. Biotechnol.">
        <title>Draft genome sequence of fastidious pathogen Ceratobasidium theobromae, which causes vascular-streak dieback in Theobroma cacao.</title>
        <authorList>
            <person name="Ali S.S."/>
            <person name="Asman A."/>
            <person name="Shao J."/>
            <person name="Firmansyah A.P."/>
            <person name="Susilo A.W."/>
            <person name="Rosmana A."/>
            <person name="McMahon P."/>
            <person name="Junaid M."/>
            <person name="Guest D."/>
            <person name="Kheng T.Y."/>
            <person name="Meinhardt L.W."/>
            <person name="Bailey B.A."/>
        </authorList>
    </citation>
    <scope>NUCLEOTIDE SEQUENCE [LARGE SCALE GENOMIC DNA]</scope>
    <source>
        <strain evidence="2 3">CT2</strain>
    </source>
</reference>
<feature type="compositionally biased region" description="Acidic residues" evidence="1">
    <location>
        <begin position="188"/>
        <end position="202"/>
    </location>
</feature>
<feature type="compositionally biased region" description="Polar residues" evidence="1">
    <location>
        <begin position="1176"/>
        <end position="1187"/>
    </location>
</feature>
<feature type="region of interest" description="Disordered" evidence="1">
    <location>
        <begin position="658"/>
        <end position="687"/>
    </location>
</feature>
<feature type="region of interest" description="Disordered" evidence="1">
    <location>
        <begin position="1367"/>
        <end position="1612"/>
    </location>
</feature>
<feature type="compositionally biased region" description="Basic and acidic residues" evidence="1">
    <location>
        <begin position="1542"/>
        <end position="1560"/>
    </location>
</feature>
<gene>
    <name evidence="2" type="ORF">CTheo_2754</name>
</gene>
<feature type="compositionally biased region" description="Low complexity" evidence="1">
    <location>
        <begin position="423"/>
        <end position="434"/>
    </location>
</feature>
<feature type="compositionally biased region" description="Polar residues" evidence="1">
    <location>
        <begin position="940"/>
        <end position="956"/>
    </location>
</feature>
<evidence type="ECO:0000256" key="1">
    <source>
        <dbReference type="SAM" id="MobiDB-lite"/>
    </source>
</evidence>
<feature type="compositionally biased region" description="Basic and acidic residues" evidence="1">
    <location>
        <begin position="344"/>
        <end position="354"/>
    </location>
</feature>
<feature type="compositionally biased region" description="Basic and acidic residues" evidence="1">
    <location>
        <begin position="1418"/>
        <end position="1429"/>
    </location>
</feature>
<feature type="region of interest" description="Disordered" evidence="1">
    <location>
        <begin position="779"/>
        <end position="799"/>
    </location>
</feature>
<proteinExistence type="predicted"/>
<evidence type="ECO:0000313" key="3">
    <source>
        <dbReference type="Proteomes" id="UP000383932"/>
    </source>
</evidence>
<protein>
    <submittedName>
        <fullName evidence="2">Mucin-2</fullName>
    </submittedName>
</protein>
<feature type="compositionally biased region" description="Basic residues" evidence="1">
    <location>
        <begin position="1244"/>
        <end position="1254"/>
    </location>
</feature>
<feature type="compositionally biased region" description="Acidic residues" evidence="1">
    <location>
        <begin position="148"/>
        <end position="160"/>
    </location>
</feature>
<feature type="compositionally biased region" description="Acidic residues" evidence="1">
    <location>
        <begin position="309"/>
        <end position="320"/>
    </location>
</feature>
<feature type="compositionally biased region" description="Basic and acidic residues" evidence="1">
    <location>
        <begin position="1594"/>
        <end position="1604"/>
    </location>
</feature>
<feature type="region of interest" description="Disordered" evidence="1">
    <location>
        <begin position="935"/>
        <end position="982"/>
    </location>
</feature>
<feature type="region of interest" description="Disordered" evidence="1">
    <location>
        <begin position="611"/>
        <end position="630"/>
    </location>
</feature>
<comment type="caution">
    <text evidence="2">The sequence shown here is derived from an EMBL/GenBank/DDBJ whole genome shotgun (WGS) entry which is preliminary data.</text>
</comment>